<protein>
    <recommendedName>
        <fullName evidence="5">DNA-directed RNA polymerase subunit epsilon</fullName>
        <shortName evidence="5">RNAP epsilon subunit</shortName>
        <ecNumber evidence="5">2.7.7.6</ecNumber>
    </recommendedName>
    <alternativeName>
        <fullName evidence="5">RNA polymerase epsilon subunit</fullName>
    </alternativeName>
    <alternativeName>
        <fullName evidence="5">Transcriptase subunit epsilon</fullName>
    </alternativeName>
</protein>
<accession>A0ABW2UP33</accession>
<evidence type="ECO:0000256" key="2">
    <source>
        <dbReference type="ARBA" id="ARBA00022679"/>
    </source>
</evidence>
<evidence type="ECO:0000313" key="7">
    <source>
        <dbReference type="Proteomes" id="UP001596620"/>
    </source>
</evidence>
<gene>
    <name evidence="5" type="primary">rpoY</name>
    <name evidence="6" type="ORF">ACFQU8_00250</name>
</gene>
<keyword evidence="1 5" id="KW-0240">DNA-directed RNA polymerase</keyword>
<evidence type="ECO:0000256" key="1">
    <source>
        <dbReference type="ARBA" id="ARBA00022478"/>
    </source>
</evidence>
<dbReference type="Pfam" id="PF07288">
    <property type="entry name" value="RpoY"/>
    <property type="match status" value="1"/>
</dbReference>
<comment type="similarity">
    <text evidence="5">Belongs to the RNA polymerase subunit epsilon family.</text>
</comment>
<reference evidence="7" key="1">
    <citation type="journal article" date="2019" name="Int. J. Syst. Evol. Microbiol.">
        <title>The Global Catalogue of Microorganisms (GCM) 10K type strain sequencing project: providing services to taxonomists for standard genome sequencing and annotation.</title>
        <authorList>
            <consortium name="The Broad Institute Genomics Platform"/>
            <consortium name="The Broad Institute Genome Sequencing Center for Infectious Disease"/>
            <person name="Wu L."/>
            <person name="Ma J."/>
        </authorList>
    </citation>
    <scope>NUCLEOTIDE SEQUENCE [LARGE SCALE GENOMIC DNA]</scope>
    <source>
        <strain evidence="7">JCM 30234</strain>
    </source>
</reference>
<evidence type="ECO:0000256" key="4">
    <source>
        <dbReference type="ARBA" id="ARBA00023163"/>
    </source>
</evidence>
<dbReference type="EC" id="2.7.7.6" evidence="5"/>
<keyword evidence="3 5" id="KW-0548">Nucleotidyltransferase</keyword>
<name>A0ABW2UP33_9BACI</name>
<comment type="caution">
    <text evidence="6">The sequence shown here is derived from an EMBL/GenBank/DDBJ whole genome shotgun (WGS) entry which is preliminary data.</text>
</comment>
<dbReference type="InterPro" id="IPR009907">
    <property type="entry name" value="RpoY"/>
</dbReference>
<dbReference type="Gene3D" id="3.10.20.730">
    <property type="entry name" value="RNAP, epsilon subunit-like"/>
    <property type="match status" value="1"/>
</dbReference>
<dbReference type="GO" id="GO:0003899">
    <property type="term" value="F:DNA-directed RNA polymerase activity"/>
    <property type="evidence" value="ECO:0007669"/>
    <property type="project" value="UniProtKB-EC"/>
</dbReference>
<keyword evidence="4 5" id="KW-0804">Transcription</keyword>
<dbReference type="NCBIfam" id="NF010188">
    <property type="entry name" value="PRK13667.1"/>
    <property type="match status" value="1"/>
</dbReference>
<comment type="catalytic activity">
    <reaction evidence="5">
        <text>RNA(n) + a ribonucleoside 5'-triphosphate = RNA(n+1) + diphosphate</text>
        <dbReference type="Rhea" id="RHEA:21248"/>
        <dbReference type="Rhea" id="RHEA-COMP:14527"/>
        <dbReference type="Rhea" id="RHEA-COMP:17342"/>
        <dbReference type="ChEBI" id="CHEBI:33019"/>
        <dbReference type="ChEBI" id="CHEBI:61557"/>
        <dbReference type="ChEBI" id="CHEBI:140395"/>
        <dbReference type="EC" id="2.7.7.6"/>
    </reaction>
</comment>
<sequence length="69" mass="8222">MVFKVFYQKMPDEIPVRERTETLYVDAESESEVRHKLAGKYTNIEYIQGLDEAHLAYEKKSDHFKLENL</sequence>
<keyword evidence="7" id="KW-1185">Reference proteome</keyword>
<comment type="function">
    <text evidence="5">A non-essential component of RNA polymerase (RNAP).</text>
</comment>
<evidence type="ECO:0000256" key="3">
    <source>
        <dbReference type="ARBA" id="ARBA00022695"/>
    </source>
</evidence>
<proteinExistence type="inferred from homology"/>
<evidence type="ECO:0000313" key="6">
    <source>
        <dbReference type="EMBL" id="MFC7745669.1"/>
    </source>
</evidence>
<evidence type="ECO:0000256" key="5">
    <source>
        <dbReference type="HAMAP-Rule" id="MF_01553"/>
    </source>
</evidence>
<comment type="subunit">
    <text evidence="5">RNAP is composed of a core of 2 alpha, a beta and a beta' subunit. The core is associated with a delta subunit, and at least one of epsilon or omega. When a sigma factor is associated with the core the holoenzyme is formed, which can initiate transcription.</text>
</comment>
<dbReference type="EMBL" id="JBHTGR010000001">
    <property type="protein sequence ID" value="MFC7745669.1"/>
    <property type="molecule type" value="Genomic_DNA"/>
</dbReference>
<organism evidence="6 7">
    <name type="scientific">Lentibacillus kimchii</name>
    <dbReference type="NCBI Taxonomy" id="1542911"/>
    <lineage>
        <taxon>Bacteria</taxon>
        <taxon>Bacillati</taxon>
        <taxon>Bacillota</taxon>
        <taxon>Bacilli</taxon>
        <taxon>Bacillales</taxon>
        <taxon>Bacillaceae</taxon>
        <taxon>Lentibacillus</taxon>
    </lineage>
</organism>
<dbReference type="RefSeq" id="WP_382357358.1">
    <property type="nucleotide sequence ID" value="NZ_JBHTGR010000001.1"/>
</dbReference>
<dbReference type="HAMAP" id="MF_01553">
    <property type="entry name" value="RNApol_bact_RpoY"/>
    <property type="match status" value="1"/>
</dbReference>
<dbReference type="Proteomes" id="UP001596620">
    <property type="component" value="Unassembled WGS sequence"/>
</dbReference>
<keyword evidence="2 5" id="KW-0808">Transferase</keyword>